<evidence type="ECO:0000313" key="5">
    <source>
        <dbReference type="Proteomes" id="UP001183202"/>
    </source>
</evidence>
<dbReference type="PANTHER" id="PTHR35526:SF3">
    <property type="entry name" value="ANTI-SIGMA-F FACTOR RSBW"/>
    <property type="match status" value="1"/>
</dbReference>
<feature type="domain" description="MEDS" evidence="3">
    <location>
        <begin position="16"/>
        <end position="160"/>
    </location>
</feature>
<gene>
    <name evidence="4" type="ORF">RM445_02985</name>
</gene>
<name>A0ABU2N3I6_9PSEU</name>
<dbReference type="InterPro" id="IPR047718">
    <property type="entry name" value="RsbA-like_anti_sig"/>
</dbReference>
<feature type="domain" description="Histidine kinase/HSP90-like ATPase" evidence="2">
    <location>
        <begin position="207"/>
        <end position="314"/>
    </location>
</feature>
<dbReference type="Pfam" id="PF14417">
    <property type="entry name" value="MEDS"/>
    <property type="match status" value="1"/>
</dbReference>
<evidence type="ECO:0000259" key="2">
    <source>
        <dbReference type="Pfam" id="PF13581"/>
    </source>
</evidence>
<dbReference type="InterPro" id="IPR036890">
    <property type="entry name" value="HATPase_C_sf"/>
</dbReference>
<evidence type="ECO:0000313" key="4">
    <source>
        <dbReference type="EMBL" id="MDT0348485.1"/>
    </source>
</evidence>
<dbReference type="InterPro" id="IPR003594">
    <property type="entry name" value="HATPase_dom"/>
</dbReference>
<proteinExistence type="predicted"/>
<keyword evidence="1" id="KW-0723">Serine/threonine-protein kinase</keyword>
<reference evidence="5" key="1">
    <citation type="submission" date="2023-07" db="EMBL/GenBank/DDBJ databases">
        <title>30 novel species of actinomycetes from the DSMZ collection.</title>
        <authorList>
            <person name="Nouioui I."/>
        </authorList>
    </citation>
    <scope>NUCLEOTIDE SEQUENCE [LARGE SCALE GENOMIC DNA]</scope>
    <source>
        <strain evidence="5">DSM 45834</strain>
    </source>
</reference>
<dbReference type="RefSeq" id="WP_311554411.1">
    <property type="nucleotide sequence ID" value="NZ_JAVREJ010000002.1"/>
</dbReference>
<dbReference type="InterPro" id="IPR050267">
    <property type="entry name" value="Anti-sigma-factor_SerPK"/>
</dbReference>
<dbReference type="InterPro" id="IPR025847">
    <property type="entry name" value="MEDS_domain"/>
</dbReference>
<keyword evidence="5" id="KW-1185">Reference proteome</keyword>
<evidence type="ECO:0000256" key="1">
    <source>
        <dbReference type="ARBA" id="ARBA00022527"/>
    </source>
</evidence>
<dbReference type="PANTHER" id="PTHR35526">
    <property type="entry name" value="ANTI-SIGMA-F FACTOR RSBW-RELATED"/>
    <property type="match status" value="1"/>
</dbReference>
<dbReference type="Pfam" id="PF13581">
    <property type="entry name" value="HATPase_c_2"/>
    <property type="match status" value="1"/>
</dbReference>
<evidence type="ECO:0000259" key="3">
    <source>
        <dbReference type="Pfam" id="PF14417"/>
    </source>
</evidence>
<sequence>MTATAEQGGPLGTLEHDALFYANDDEYVAGVLGFVREGLERDEPVLVAVPGWNLELLRAALTPEEMPRVRLRDMTVAGRNPGRIIGTVLTAFVREHADRRVRIVGEPIWAGRTDEEYPACAEHEALINVALGSSPAYIQCPYDTAKLPSSVLTDATRTHPMLATAFERWTSPTYTDPGAVAASFDSPLSPVPSDAEFVVIGPATGARSARVLVHDAGHMFGMDADRLTDVRLVAQELAVNTLTHSPNGRGVLEVWTADDHLVLQVEDGGRITDPLVGRRPPEPPHVGHGLYVVHQLADLVRIHRDTTGTTVRAYFRLP</sequence>
<dbReference type="SUPFAM" id="SSF55874">
    <property type="entry name" value="ATPase domain of HSP90 chaperone/DNA topoisomerase II/histidine kinase"/>
    <property type="match status" value="1"/>
</dbReference>
<keyword evidence="4" id="KW-0808">Transferase</keyword>
<dbReference type="NCBIfam" id="NF041045">
    <property type="entry name" value="RsbA_anti_sig"/>
    <property type="match status" value="1"/>
</dbReference>
<dbReference type="EMBL" id="JAVREJ010000002">
    <property type="protein sequence ID" value="MDT0348485.1"/>
    <property type="molecule type" value="Genomic_DNA"/>
</dbReference>
<dbReference type="GO" id="GO:0016301">
    <property type="term" value="F:kinase activity"/>
    <property type="evidence" value="ECO:0007669"/>
    <property type="project" value="UniProtKB-KW"/>
</dbReference>
<dbReference type="CDD" id="cd16936">
    <property type="entry name" value="HATPase_RsbW-like"/>
    <property type="match status" value="1"/>
</dbReference>
<accession>A0ABU2N3I6</accession>
<comment type="caution">
    <text evidence="4">The sequence shown here is derived from an EMBL/GenBank/DDBJ whole genome shotgun (WGS) entry which is preliminary data.</text>
</comment>
<dbReference type="Proteomes" id="UP001183202">
    <property type="component" value="Unassembled WGS sequence"/>
</dbReference>
<protein>
    <submittedName>
        <fullName evidence="4">Sensor histidine kinase</fullName>
    </submittedName>
</protein>
<keyword evidence="4" id="KW-0418">Kinase</keyword>
<organism evidence="4 5">
    <name type="scientific">Pseudonocardia charpentierae</name>
    <dbReference type="NCBI Taxonomy" id="3075545"/>
    <lineage>
        <taxon>Bacteria</taxon>
        <taxon>Bacillati</taxon>
        <taxon>Actinomycetota</taxon>
        <taxon>Actinomycetes</taxon>
        <taxon>Pseudonocardiales</taxon>
        <taxon>Pseudonocardiaceae</taxon>
        <taxon>Pseudonocardia</taxon>
    </lineage>
</organism>
<dbReference type="Gene3D" id="3.30.565.10">
    <property type="entry name" value="Histidine kinase-like ATPase, C-terminal domain"/>
    <property type="match status" value="1"/>
</dbReference>